<feature type="region of interest" description="Disordered" evidence="1">
    <location>
        <begin position="1"/>
        <end position="55"/>
    </location>
</feature>
<evidence type="ECO:0000313" key="3">
    <source>
        <dbReference type="Proteomes" id="UP000284706"/>
    </source>
</evidence>
<proteinExistence type="predicted"/>
<reference evidence="2 3" key="1">
    <citation type="journal article" date="2018" name="Evol. Lett.">
        <title>Horizontal gene cluster transfer increased hallucinogenic mushroom diversity.</title>
        <authorList>
            <person name="Reynolds H.T."/>
            <person name="Vijayakumar V."/>
            <person name="Gluck-Thaler E."/>
            <person name="Korotkin H.B."/>
            <person name="Matheny P.B."/>
            <person name="Slot J.C."/>
        </authorList>
    </citation>
    <scope>NUCLEOTIDE SEQUENCE [LARGE SCALE GENOMIC DNA]</scope>
    <source>
        <strain evidence="2 3">SRW20</strain>
    </source>
</reference>
<comment type="caution">
    <text evidence="2">The sequence shown here is derived from an EMBL/GenBank/DDBJ whole genome shotgun (WGS) entry which is preliminary data.</text>
</comment>
<keyword evidence="3" id="KW-1185">Reference proteome</keyword>
<feature type="region of interest" description="Disordered" evidence="1">
    <location>
        <begin position="243"/>
        <end position="273"/>
    </location>
</feature>
<dbReference type="AlphaFoldDB" id="A0A409W0H8"/>
<accession>A0A409W0H8</accession>
<name>A0A409W0H8_9AGAR</name>
<dbReference type="EMBL" id="NHYE01005477">
    <property type="protein sequence ID" value="PPQ72005.1"/>
    <property type="molecule type" value="Genomic_DNA"/>
</dbReference>
<dbReference type="Proteomes" id="UP000284706">
    <property type="component" value="Unassembled WGS sequence"/>
</dbReference>
<protein>
    <submittedName>
        <fullName evidence="2">Uncharacterized protein</fullName>
    </submittedName>
</protein>
<sequence>MPATKRARKTYSPPPEPEELPSSQVTASSPARPAADDLENDLDELGSNADSALSYDSVPFIDPALADEEEGVEPEVGTSTGASKDYIGRGYNAVKTFKGQVYTGMAIGGSHTWNYDQGVWKETKEEPDLWKIDFKTNKRRARNAPKGSGAPVGTEYHWLIVAHQHVKKIDANTYETHLVGSKYKLAHKNANSKTWSIPDVKSQREREVELLEDAKRRVQGLPPVMAGEKVKVVKHEKGQQKLDSLFGVKKGPAESSRSSGQAVNGKKRKRAGN</sequence>
<dbReference type="STRING" id="231916.A0A409W0H8"/>
<dbReference type="InParanoid" id="A0A409W0H8"/>
<organism evidence="2 3">
    <name type="scientific">Gymnopilus dilepis</name>
    <dbReference type="NCBI Taxonomy" id="231916"/>
    <lineage>
        <taxon>Eukaryota</taxon>
        <taxon>Fungi</taxon>
        <taxon>Dikarya</taxon>
        <taxon>Basidiomycota</taxon>
        <taxon>Agaricomycotina</taxon>
        <taxon>Agaricomycetes</taxon>
        <taxon>Agaricomycetidae</taxon>
        <taxon>Agaricales</taxon>
        <taxon>Agaricineae</taxon>
        <taxon>Hymenogastraceae</taxon>
        <taxon>Gymnopilus</taxon>
    </lineage>
</organism>
<evidence type="ECO:0000313" key="2">
    <source>
        <dbReference type="EMBL" id="PPQ72005.1"/>
    </source>
</evidence>
<evidence type="ECO:0000256" key="1">
    <source>
        <dbReference type="SAM" id="MobiDB-lite"/>
    </source>
</evidence>
<gene>
    <name evidence="2" type="ORF">CVT26_007965</name>
</gene>
<dbReference type="OrthoDB" id="4225980at2759"/>